<name>A0A0V1KM09_9BILA</name>
<dbReference type="Proteomes" id="UP000054721">
    <property type="component" value="Unassembled WGS sequence"/>
</dbReference>
<protein>
    <submittedName>
        <fullName evidence="1">Uncharacterized protein</fullName>
    </submittedName>
</protein>
<evidence type="ECO:0000313" key="1">
    <source>
        <dbReference type="EMBL" id="KRZ48381.1"/>
    </source>
</evidence>
<dbReference type="OrthoDB" id="5929961at2759"/>
<comment type="caution">
    <text evidence="1">The sequence shown here is derived from an EMBL/GenBank/DDBJ whole genome shotgun (WGS) entry which is preliminary data.</text>
</comment>
<evidence type="ECO:0000313" key="2">
    <source>
        <dbReference type="Proteomes" id="UP000054721"/>
    </source>
</evidence>
<sequence>MFIIGTSVVSLIIRQFTLRQSNSAGACIDLNCGLCRLMKPVLMPTKPPRVQTFTTRFNGVFWTSQFVLSQIQWITSSENFSRSRWHSQIAFPTVLFFLVTQVRNCEDESRILNDLHRITSGEPGADLRPEGMPWA</sequence>
<organism evidence="1 2">
    <name type="scientific">Trichinella nativa</name>
    <dbReference type="NCBI Taxonomy" id="6335"/>
    <lineage>
        <taxon>Eukaryota</taxon>
        <taxon>Metazoa</taxon>
        <taxon>Ecdysozoa</taxon>
        <taxon>Nematoda</taxon>
        <taxon>Enoplea</taxon>
        <taxon>Dorylaimia</taxon>
        <taxon>Trichinellida</taxon>
        <taxon>Trichinellidae</taxon>
        <taxon>Trichinella</taxon>
    </lineage>
</organism>
<keyword evidence="2" id="KW-1185">Reference proteome</keyword>
<proteinExistence type="predicted"/>
<reference evidence="1 2" key="1">
    <citation type="submission" date="2015-05" db="EMBL/GenBank/DDBJ databases">
        <title>Evolution of Trichinella species and genotypes.</title>
        <authorList>
            <person name="Korhonen P.K."/>
            <person name="Edoardo P."/>
            <person name="Giuseppe L.R."/>
            <person name="Gasser R.B."/>
        </authorList>
    </citation>
    <scope>NUCLEOTIDE SEQUENCE [LARGE SCALE GENOMIC DNA]</scope>
    <source>
        <strain evidence="1">ISS10</strain>
    </source>
</reference>
<gene>
    <name evidence="1" type="ORF">T02_14966</name>
</gene>
<accession>A0A0V1KM09</accession>
<dbReference type="AlphaFoldDB" id="A0A0V1KM09"/>
<dbReference type="EMBL" id="JYDW01000416">
    <property type="protein sequence ID" value="KRZ48381.1"/>
    <property type="molecule type" value="Genomic_DNA"/>
</dbReference>